<evidence type="ECO:0000313" key="2">
    <source>
        <dbReference type="Proteomes" id="UP000243975"/>
    </source>
</evidence>
<reference evidence="1 2" key="1">
    <citation type="journal article" date="2016" name="Sci. Rep.">
        <title>The genome sequence of the outbreeding globe artichoke constructed de novo incorporating a phase-aware low-pass sequencing strategy of F1 progeny.</title>
        <authorList>
            <person name="Scaglione D."/>
            <person name="Reyes-Chin-Wo S."/>
            <person name="Acquadro A."/>
            <person name="Froenicke L."/>
            <person name="Portis E."/>
            <person name="Beitel C."/>
            <person name="Tirone M."/>
            <person name="Mauro R."/>
            <person name="Lo Monaco A."/>
            <person name="Mauromicale G."/>
            <person name="Faccioli P."/>
            <person name="Cattivelli L."/>
            <person name="Rieseberg L."/>
            <person name="Michelmore R."/>
            <person name="Lanteri S."/>
        </authorList>
    </citation>
    <scope>NUCLEOTIDE SEQUENCE [LARGE SCALE GENOMIC DNA]</scope>
    <source>
        <strain evidence="1">2C</strain>
    </source>
</reference>
<protein>
    <submittedName>
        <fullName evidence="1">Gamma tubulin complex protein 3</fullName>
    </submittedName>
</protein>
<dbReference type="AlphaFoldDB" id="A0A103Y6P2"/>
<dbReference type="Proteomes" id="UP000243975">
    <property type="component" value="Unassembled WGS sequence"/>
</dbReference>
<evidence type="ECO:0000313" key="1">
    <source>
        <dbReference type="EMBL" id="KVI03536.1"/>
    </source>
</evidence>
<name>A0A103Y6P2_CYNCS</name>
<organism evidence="1 2">
    <name type="scientific">Cynara cardunculus var. scolymus</name>
    <name type="common">Globe artichoke</name>
    <name type="synonym">Cynara scolymus</name>
    <dbReference type="NCBI Taxonomy" id="59895"/>
    <lineage>
        <taxon>Eukaryota</taxon>
        <taxon>Viridiplantae</taxon>
        <taxon>Streptophyta</taxon>
        <taxon>Embryophyta</taxon>
        <taxon>Tracheophyta</taxon>
        <taxon>Spermatophyta</taxon>
        <taxon>Magnoliopsida</taxon>
        <taxon>eudicotyledons</taxon>
        <taxon>Gunneridae</taxon>
        <taxon>Pentapetalae</taxon>
        <taxon>asterids</taxon>
        <taxon>campanulids</taxon>
        <taxon>Asterales</taxon>
        <taxon>Asteraceae</taxon>
        <taxon>Carduoideae</taxon>
        <taxon>Cardueae</taxon>
        <taxon>Carduinae</taxon>
        <taxon>Cynara</taxon>
    </lineage>
</organism>
<sequence>MLLKQLPRRINLTFYSWRRGPINQMAGMHTRSIYKTPVDIGFSSRDNGLHKSNVAVELKEYALFSEFVTLEPKLPVTGAQERIKTADPIPSLSATTLSMDVTSLDQLPLSSTTLNVTANAQL</sequence>
<comment type="caution">
    <text evidence="1">The sequence shown here is derived from an EMBL/GenBank/DDBJ whole genome shotgun (WGS) entry which is preliminary data.</text>
</comment>
<keyword evidence="2" id="KW-1185">Reference proteome</keyword>
<gene>
    <name evidence="1" type="ORF">Ccrd_018168</name>
</gene>
<dbReference type="EMBL" id="LEKV01002345">
    <property type="protein sequence ID" value="KVI03536.1"/>
    <property type="molecule type" value="Genomic_DNA"/>
</dbReference>
<accession>A0A103Y6P2</accession>
<dbReference type="Gramene" id="KVI03536">
    <property type="protein sequence ID" value="KVI03536"/>
    <property type="gene ID" value="Ccrd_018168"/>
</dbReference>
<proteinExistence type="predicted"/>